<evidence type="ECO:0000313" key="3">
    <source>
        <dbReference type="Proteomes" id="UP000298616"/>
    </source>
</evidence>
<evidence type="ECO:0008006" key="4">
    <source>
        <dbReference type="Google" id="ProtNLM"/>
    </source>
</evidence>
<gene>
    <name evidence="2" type="ORF">DCC35_10625</name>
</gene>
<feature type="transmembrane region" description="Helical" evidence="1">
    <location>
        <begin position="6"/>
        <end position="28"/>
    </location>
</feature>
<proteinExistence type="predicted"/>
<protein>
    <recommendedName>
        <fullName evidence="4">Cache domain-containing protein</fullName>
    </recommendedName>
</protein>
<keyword evidence="1" id="KW-1133">Transmembrane helix</keyword>
<dbReference type="RefSeq" id="WP_137090754.1">
    <property type="nucleotide sequence ID" value="NZ_CP028923.1"/>
</dbReference>
<feature type="transmembrane region" description="Helical" evidence="1">
    <location>
        <begin position="670"/>
        <end position="691"/>
    </location>
</feature>
<feature type="transmembrane region" description="Helical" evidence="1">
    <location>
        <begin position="697"/>
        <end position="716"/>
    </location>
</feature>
<dbReference type="EMBL" id="CP028923">
    <property type="protein sequence ID" value="QCK15168.1"/>
    <property type="molecule type" value="Genomic_DNA"/>
</dbReference>
<accession>A0A4D7K706</accession>
<feature type="transmembrane region" description="Helical" evidence="1">
    <location>
        <begin position="508"/>
        <end position="534"/>
    </location>
</feature>
<feature type="transmembrane region" description="Helical" evidence="1">
    <location>
        <begin position="336"/>
        <end position="355"/>
    </location>
</feature>
<dbReference type="OrthoDB" id="613658at2"/>
<dbReference type="AlphaFoldDB" id="A0A4D7K706"/>
<dbReference type="KEGG" id="fpf:DCC35_10625"/>
<sequence length="741" mass="86760">MKFSNRGWVILSTMILITLAFMYYFLIYTENKEKEIIKDNYRVLVQISENIHQLIDGVKRQAETKLYSEKVNDILQNKSDTSKFLSFYLDSIRINFDSLRVSFHKEKLSIKYLNRASDKNKSNRAIRVKKTEYDILKLSKMESSDSLIKYKNSISITTDSIKNRNSKELKNDTNAKADSENKEGQIPDIKYDQLFANDLIQRKDVFNFIVISKLNKVDNNNSLDIIYTNRKGVSFISFGDSLLNQGYQKEIYKVDLGAAQYVTFNTKIELEGGEVLYLTGFISQEKMRDMKRSVSVYFLTFAIIITVLILIGLPLIKLKVMSTFERLYRRDVTLTGFSLIFGPALFIIMIFFINSNFIHNKYEQRDALKRLNYKLEENLNEEINSAIIQAKSIDNRRDDLLEENKYRYDADSLLLEFNYQYFNAIFWTDIRANLLYLVSFESYENIYVPNLMHRKYVRGPLTDEGYLFKSNGNKATLESIRSVTDGNYEVGLGMKIEPKILKESKDTLNILTTVFNSAAVMNPVIPAGYGYAIFDKKGNTIFHSDITKNLNENFLMETDGKLSSYTLIQEEFFTVVSYYRNDHYIYLNPLKGFEDLYLVTFVSRDYISSPNSIALSSTFVVLLFYFITLAIIYYLVYYYFKTSNRLKQKIFAFNWLRPYMSDPLWFEKRYLSLIYLNIVSILFMIIFAQFVNEGGFILINIFFISIICIITYFFVLSDNMPYQKKLYSGFLKHNTKKLIGK</sequence>
<evidence type="ECO:0000256" key="1">
    <source>
        <dbReference type="SAM" id="Phobius"/>
    </source>
</evidence>
<feature type="transmembrane region" description="Helical" evidence="1">
    <location>
        <begin position="613"/>
        <end position="640"/>
    </location>
</feature>
<organism evidence="2 3">
    <name type="scientific">Mangrovivirga cuniculi</name>
    <dbReference type="NCBI Taxonomy" id="2715131"/>
    <lineage>
        <taxon>Bacteria</taxon>
        <taxon>Pseudomonadati</taxon>
        <taxon>Bacteroidota</taxon>
        <taxon>Cytophagia</taxon>
        <taxon>Cytophagales</taxon>
        <taxon>Mangrovivirgaceae</taxon>
        <taxon>Mangrovivirga</taxon>
    </lineage>
</organism>
<reference evidence="2 3" key="1">
    <citation type="submission" date="2018-04" db="EMBL/GenBank/DDBJ databases">
        <title>Complete genome uncultured novel isolate.</title>
        <authorList>
            <person name="Merlino G."/>
        </authorList>
    </citation>
    <scope>NUCLEOTIDE SEQUENCE [LARGE SCALE GENOMIC DNA]</scope>
    <source>
        <strain evidence="3">R1DC9</strain>
    </source>
</reference>
<keyword evidence="1" id="KW-0472">Membrane</keyword>
<name>A0A4D7K706_9BACT</name>
<keyword evidence="1" id="KW-0812">Transmembrane</keyword>
<dbReference type="Proteomes" id="UP000298616">
    <property type="component" value="Chromosome"/>
</dbReference>
<keyword evidence="3" id="KW-1185">Reference proteome</keyword>
<evidence type="ECO:0000313" key="2">
    <source>
        <dbReference type="EMBL" id="QCK15168.1"/>
    </source>
</evidence>
<feature type="transmembrane region" description="Helical" evidence="1">
    <location>
        <begin position="296"/>
        <end position="316"/>
    </location>
</feature>